<evidence type="ECO:0000256" key="2">
    <source>
        <dbReference type="ARBA" id="ARBA00023002"/>
    </source>
</evidence>
<evidence type="ECO:0000259" key="8">
    <source>
        <dbReference type="Pfam" id="PF11890"/>
    </source>
</evidence>
<protein>
    <submittedName>
        <fullName evidence="9">DUF3410 domain-containing protein</fullName>
    </submittedName>
</protein>
<evidence type="ECO:0000313" key="9">
    <source>
        <dbReference type="EMBL" id="QHI69253.1"/>
    </source>
</evidence>
<dbReference type="PANTHER" id="PTHR42938:SF9">
    <property type="entry name" value="FORMATE DEHYDROGENASE 1"/>
    <property type="match status" value="1"/>
</dbReference>
<feature type="domain" description="D-isomer specific 2-hydroxyacid dehydrogenase catalytic" evidence="6">
    <location>
        <begin position="33"/>
        <end position="282"/>
    </location>
</feature>
<dbReference type="RefSeq" id="WP_160628408.1">
    <property type="nucleotide sequence ID" value="NZ_CP047593.1"/>
</dbReference>
<dbReference type="GO" id="GO:0051287">
    <property type="term" value="F:NAD binding"/>
    <property type="evidence" value="ECO:0007669"/>
    <property type="project" value="InterPro"/>
</dbReference>
<accession>A0A6P1M863</accession>
<dbReference type="PANTHER" id="PTHR42938">
    <property type="entry name" value="FORMATE DEHYDROGENASE 1"/>
    <property type="match status" value="1"/>
</dbReference>
<keyword evidence="4" id="KW-0664">Pyridoxine biosynthesis</keyword>
<keyword evidence="3" id="KW-0520">NAD</keyword>
<dbReference type="InterPro" id="IPR006140">
    <property type="entry name" value="D-isomer_DH_NAD-bd"/>
</dbReference>
<sequence length="375" mass="41019">MKTIVAETVLLGREAFETLGEVEVIPDREIGPQHLIDADALIIRSKTKVTPELITGSSVQFIGTATAGFEHIDFQTLETQKIGWCASPGCNADSVADYITTALLHLHSRQGLELKNKAIGIIGVGQVGSRVAKRAEALGLRVLLNDPPRAAREGKNGFQPLKHVLAEADVITLHVPLITEQPWPTLKMADDLFFEQMRPGSVFINAARGKVLDSDALLLAKAKGQISSTVLDVWDPEPQIRADVLAAADIATPHIAGHSLEGKLNGTVQVYQNACRFFHKEPVWDPSPLLPAVDVPELKINSSGKTDNEVLAEAAAAVYDISQDQLSEEDIPHFDRLRANYGVRREFKNTRIHLTEERDELTNRIRQAGFSVSAD</sequence>
<dbReference type="InterPro" id="IPR024531">
    <property type="entry name" value="Erythronate-4-P_DHase_dimer"/>
</dbReference>
<dbReference type="GO" id="GO:0005737">
    <property type="term" value="C:cytoplasm"/>
    <property type="evidence" value="ECO:0007669"/>
    <property type="project" value="InterPro"/>
</dbReference>
<dbReference type="InterPro" id="IPR036291">
    <property type="entry name" value="NAD(P)-bd_dom_sf"/>
</dbReference>
<dbReference type="Proteomes" id="UP000464954">
    <property type="component" value="Chromosome"/>
</dbReference>
<dbReference type="Pfam" id="PF02826">
    <property type="entry name" value="2-Hacid_dh_C"/>
    <property type="match status" value="1"/>
</dbReference>
<evidence type="ECO:0000256" key="3">
    <source>
        <dbReference type="ARBA" id="ARBA00023027"/>
    </source>
</evidence>
<dbReference type="SUPFAM" id="SSF52283">
    <property type="entry name" value="Formate/glycerate dehydrogenase catalytic domain-like"/>
    <property type="match status" value="1"/>
</dbReference>
<evidence type="ECO:0000256" key="5">
    <source>
        <dbReference type="RuleBase" id="RU003719"/>
    </source>
</evidence>
<proteinExistence type="inferred from homology"/>
<evidence type="ECO:0000256" key="1">
    <source>
        <dbReference type="ARBA" id="ARBA00022490"/>
    </source>
</evidence>
<feature type="domain" description="D-isomer specific 2-hydroxyacid dehydrogenase NAD-binding" evidence="7">
    <location>
        <begin position="108"/>
        <end position="256"/>
    </location>
</feature>
<evidence type="ECO:0000313" key="10">
    <source>
        <dbReference type="Proteomes" id="UP000464954"/>
    </source>
</evidence>
<dbReference type="GO" id="GO:0008615">
    <property type="term" value="P:pyridoxine biosynthetic process"/>
    <property type="evidence" value="ECO:0007669"/>
    <property type="project" value="UniProtKB-KW"/>
</dbReference>
<dbReference type="AlphaFoldDB" id="A0A6P1M863"/>
<dbReference type="InterPro" id="IPR029753">
    <property type="entry name" value="D-isomer_DH_CS"/>
</dbReference>
<dbReference type="InterPro" id="IPR020921">
    <property type="entry name" value="Erythronate-4-P_DHase"/>
</dbReference>
<dbReference type="CDD" id="cd12158">
    <property type="entry name" value="ErythrP_dh"/>
    <property type="match status" value="1"/>
</dbReference>
<dbReference type="Gene3D" id="3.30.1370.170">
    <property type="match status" value="1"/>
</dbReference>
<dbReference type="Pfam" id="PF11890">
    <property type="entry name" value="DUF3410"/>
    <property type="match status" value="1"/>
</dbReference>
<dbReference type="GO" id="GO:0046983">
    <property type="term" value="F:protein dimerization activity"/>
    <property type="evidence" value="ECO:0007669"/>
    <property type="project" value="InterPro"/>
</dbReference>
<keyword evidence="1" id="KW-0963">Cytoplasm</keyword>
<dbReference type="KEGG" id="taer:GT409_07245"/>
<dbReference type="SUPFAM" id="SSF51735">
    <property type="entry name" value="NAD(P)-binding Rossmann-fold domains"/>
    <property type="match status" value="1"/>
</dbReference>
<dbReference type="Gene3D" id="3.40.50.720">
    <property type="entry name" value="NAD(P)-binding Rossmann-like Domain"/>
    <property type="match status" value="2"/>
</dbReference>
<dbReference type="GO" id="GO:0033711">
    <property type="term" value="F:4-phosphoerythronate dehydrogenase activity"/>
    <property type="evidence" value="ECO:0007669"/>
    <property type="project" value="InterPro"/>
</dbReference>
<dbReference type="Pfam" id="PF00389">
    <property type="entry name" value="2-Hacid_dh"/>
    <property type="match status" value="1"/>
</dbReference>
<keyword evidence="10" id="KW-1185">Reference proteome</keyword>
<organism evidence="9 10">
    <name type="scientific">Tichowtungia aerotolerans</name>
    <dbReference type="NCBI Taxonomy" id="2697043"/>
    <lineage>
        <taxon>Bacteria</taxon>
        <taxon>Pseudomonadati</taxon>
        <taxon>Kiritimatiellota</taxon>
        <taxon>Tichowtungiia</taxon>
        <taxon>Tichowtungiales</taxon>
        <taxon>Tichowtungiaceae</taxon>
        <taxon>Tichowtungia</taxon>
    </lineage>
</organism>
<evidence type="ECO:0000259" key="7">
    <source>
        <dbReference type="Pfam" id="PF02826"/>
    </source>
</evidence>
<dbReference type="EMBL" id="CP047593">
    <property type="protein sequence ID" value="QHI69253.1"/>
    <property type="molecule type" value="Genomic_DNA"/>
</dbReference>
<feature type="domain" description="Erythronate-4-phosphate dehydrogenase dimerisation" evidence="8">
    <location>
        <begin position="289"/>
        <end position="363"/>
    </location>
</feature>
<reference evidence="9 10" key="1">
    <citation type="submission" date="2020-01" db="EMBL/GenBank/DDBJ databases">
        <title>Ponticoccus aerotolerans gen. nov., sp. nov., an anaerobic bacterium and proposal of Ponticoccusceae fam. nov., Ponticoccusles ord. nov. and Ponticoccuse classis nov. in the phylum Kiritimatiellaeota.</title>
        <authorList>
            <person name="Zhou L.Y."/>
            <person name="Du Z.J."/>
        </authorList>
    </citation>
    <scope>NUCLEOTIDE SEQUENCE [LARGE SCALE GENOMIC DNA]</scope>
    <source>
        <strain evidence="9 10">S-5007</strain>
    </source>
</reference>
<comment type="similarity">
    <text evidence="5">Belongs to the D-isomer specific 2-hydroxyacid dehydrogenase family.</text>
</comment>
<gene>
    <name evidence="9" type="ORF">GT409_07245</name>
</gene>
<evidence type="ECO:0000259" key="6">
    <source>
        <dbReference type="Pfam" id="PF00389"/>
    </source>
</evidence>
<dbReference type="InterPro" id="IPR038251">
    <property type="entry name" value="PdxB_dimer_sf"/>
</dbReference>
<evidence type="ECO:0000256" key="4">
    <source>
        <dbReference type="ARBA" id="ARBA00023096"/>
    </source>
</evidence>
<dbReference type="PROSITE" id="PS00671">
    <property type="entry name" value="D_2_HYDROXYACID_DH_3"/>
    <property type="match status" value="1"/>
</dbReference>
<name>A0A6P1M863_9BACT</name>
<dbReference type="HAMAP" id="MF_01825">
    <property type="entry name" value="PdxB"/>
    <property type="match status" value="1"/>
</dbReference>
<dbReference type="InterPro" id="IPR006139">
    <property type="entry name" value="D-isomer_2_OHA_DH_cat_dom"/>
</dbReference>
<keyword evidence="2 5" id="KW-0560">Oxidoreductase</keyword>